<evidence type="ECO:0000256" key="9">
    <source>
        <dbReference type="ARBA" id="ARBA00047481"/>
    </source>
</evidence>
<dbReference type="EC" id="2.6.1.9" evidence="10"/>
<dbReference type="EMBL" id="UHEF01000001">
    <property type="protein sequence ID" value="SUM90016.1"/>
    <property type="molecule type" value="Genomic_DNA"/>
</dbReference>
<evidence type="ECO:0000256" key="8">
    <source>
        <dbReference type="ARBA" id="ARBA00023102"/>
    </source>
</evidence>
<accession>A0A7Z7QRF3</accession>
<dbReference type="Pfam" id="PF00155">
    <property type="entry name" value="Aminotran_1_2"/>
    <property type="match status" value="1"/>
</dbReference>
<comment type="subunit">
    <text evidence="3 10">Homodimer.</text>
</comment>
<dbReference type="EMBL" id="LR962863">
    <property type="protein sequence ID" value="CAD7360444.1"/>
    <property type="molecule type" value="Genomic_DNA"/>
</dbReference>
<comment type="similarity">
    <text evidence="10">Belongs to the class-II pyridoxal-phosphate-dependent aminotransferase family. Histidinol-phosphate aminotransferase subfamily.</text>
</comment>
<sequence>MKSQISKLRAYQPGLSPEGLKKKYGIAGELYKHASNENVYGPSPLAKQAIKDHVDDLFLYPEPNAPLLQQAIASHYGVEPSQVIFGAGLDEMIVIISRTMVRAGDNIVTSEGTFGQYFHNATVEDAETIQVPLIEGAFDLDGIAEAVNEQTALVWICNPNNPTGTYHTHAEIEAFLEKIPKDVTVLFDEAYGEYVTAKDFPNTIELMKKYDNIAMMRTFSKAYALAGLRIGYLVATAELAAQLNVLRPPFNTTRLSEQAALKAFEDQDYLQKVVERNRIEREKFDGLETSVKLYPSETNFIFAQTDRAKELDEQLLQNGIIARGFPNGVRITLGFPEQNEVIRKVLQSF</sequence>
<evidence type="ECO:0000313" key="12">
    <source>
        <dbReference type="EMBL" id="CAD7360444.1"/>
    </source>
</evidence>
<dbReference type="Proteomes" id="UP000572988">
    <property type="component" value="Unassembled WGS sequence"/>
</dbReference>
<dbReference type="GO" id="GO:0000105">
    <property type="term" value="P:L-histidine biosynthetic process"/>
    <property type="evidence" value="ECO:0007669"/>
    <property type="project" value="UniProtKB-UniRule"/>
</dbReference>
<name>A0A7Z7QRF3_STASC</name>
<evidence type="ECO:0000256" key="10">
    <source>
        <dbReference type="HAMAP-Rule" id="MF_01023"/>
    </source>
</evidence>
<dbReference type="InterPro" id="IPR005861">
    <property type="entry name" value="HisP_aminotrans"/>
</dbReference>
<dbReference type="PROSITE" id="PS00599">
    <property type="entry name" value="AA_TRANSFER_CLASS_2"/>
    <property type="match status" value="1"/>
</dbReference>
<dbReference type="InterPro" id="IPR004839">
    <property type="entry name" value="Aminotransferase_I/II_large"/>
</dbReference>
<dbReference type="GO" id="GO:0004400">
    <property type="term" value="F:histidinol-phosphate transaminase activity"/>
    <property type="evidence" value="ECO:0007669"/>
    <property type="project" value="UniProtKB-UniRule"/>
</dbReference>
<evidence type="ECO:0000259" key="11">
    <source>
        <dbReference type="Pfam" id="PF00155"/>
    </source>
</evidence>
<dbReference type="UniPathway" id="UPA00031">
    <property type="reaction ID" value="UER00012"/>
</dbReference>
<reference evidence="14" key="2">
    <citation type="submission" date="2018-06" db="EMBL/GenBank/DDBJ databases">
        <authorList>
            <consortium name="Pathogen Informatics"/>
            <person name="Doyle S."/>
        </authorList>
    </citation>
    <scope>NUCLEOTIDE SEQUENCE [LARGE SCALE GENOMIC DNA]</scope>
    <source>
        <strain evidence="14">NCTC12218</strain>
    </source>
</reference>
<reference evidence="13 16" key="1">
    <citation type="submission" date="2018-01" db="EMBL/GenBank/DDBJ databases">
        <title>Complete genome sequence of Staphylococcus Scheliferi isolated from human.</title>
        <authorList>
            <person name="Abouelkhair M.A."/>
            <person name="Bemis D.A."/>
            <person name="Kania S.A."/>
        </authorList>
    </citation>
    <scope>NUCLEOTIDE SEQUENCE [LARGE SCALE GENOMIC DNA]</scope>
    <source>
        <strain evidence="13 16">ATCC 43808</strain>
    </source>
</reference>
<dbReference type="CDD" id="cd00609">
    <property type="entry name" value="AAT_like"/>
    <property type="match status" value="1"/>
</dbReference>
<dbReference type="GeneID" id="93790767"/>
<feature type="domain" description="Aminotransferase class I/classII large" evidence="11">
    <location>
        <begin position="34"/>
        <end position="340"/>
    </location>
</feature>
<evidence type="ECO:0000313" key="15">
    <source>
        <dbReference type="Proteomes" id="UP000264146"/>
    </source>
</evidence>
<keyword evidence="6 10" id="KW-0808">Transferase</keyword>
<dbReference type="SUPFAM" id="SSF53383">
    <property type="entry name" value="PLP-dependent transferases"/>
    <property type="match status" value="1"/>
</dbReference>
<evidence type="ECO:0000256" key="7">
    <source>
        <dbReference type="ARBA" id="ARBA00022898"/>
    </source>
</evidence>
<evidence type="ECO:0000313" key="13">
    <source>
        <dbReference type="EMBL" id="NHA34771.1"/>
    </source>
</evidence>
<dbReference type="RefSeq" id="WP_016424491.1">
    <property type="nucleotide sequence ID" value="NZ_CABKRV010000001.1"/>
</dbReference>
<dbReference type="AlphaFoldDB" id="A0A7Z7QRF3"/>
<evidence type="ECO:0000313" key="14">
    <source>
        <dbReference type="EMBL" id="SUM90016.1"/>
    </source>
</evidence>
<gene>
    <name evidence="14" type="primary">hisC_2</name>
    <name evidence="10 13" type="synonym">hisC</name>
    <name evidence="13" type="ORF">C1O36_09845</name>
    <name evidence="14" type="ORF">NCTC12218_02120</name>
</gene>
<dbReference type="GO" id="GO:0030170">
    <property type="term" value="F:pyridoxal phosphate binding"/>
    <property type="evidence" value="ECO:0007669"/>
    <property type="project" value="InterPro"/>
</dbReference>
<comment type="catalytic activity">
    <reaction evidence="9 10">
        <text>L-histidinol phosphate + 2-oxoglutarate = 3-(imidazol-4-yl)-2-oxopropyl phosphate + L-glutamate</text>
        <dbReference type="Rhea" id="RHEA:23744"/>
        <dbReference type="ChEBI" id="CHEBI:16810"/>
        <dbReference type="ChEBI" id="CHEBI:29985"/>
        <dbReference type="ChEBI" id="CHEBI:57766"/>
        <dbReference type="ChEBI" id="CHEBI:57980"/>
        <dbReference type="EC" id="2.6.1.9"/>
    </reaction>
</comment>
<dbReference type="Gene3D" id="3.90.1150.10">
    <property type="entry name" value="Aspartate Aminotransferase, domain 1"/>
    <property type="match status" value="1"/>
</dbReference>
<dbReference type="InterPro" id="IPR050106">
    <property type="entry name" value="HistidinolP_aminotransfase"/>
</dbReference>
<dbReference type="InterPro" id="IPR001917">
    <property type="entry name" value="Aminotrans_II_pyridoxalP_BS"/>
</dbReference>
<dbReference type="InterPro" id="IPR015422">
    <property type="entry name" value="PyrdxlP-dep_Trfase_small"/>
</dbReference>
<evidence type="ECO:0000256" key="5">
    <source>
        <dbReference type="ARBA" id="ARBA00022605"/>
    </source>
</evidence>
<protein>
    <recommendedName>
        <fullName evidence="10">Histidinol-phosphate aminotransferase</fullName>
        <ecNumber evidence="10">2.6.1.9</ecNumber>
    </recommendedName>
    <alternativeName>
        <fullName evidence="10">Imidazole acetol-phosphate transaminase</fullName>
    </alternativeName>
</protein>
<feature type="modified residue" description="N6-(pyridoxal phosphate)lysine" evidence="10">
    <location>
        <position position="221"/>
    </location>
</feature>
<dbReference type="Gene3D" id="3.40.640.10">
    <property type="entry name" value="Type I PLP-dependent aspartate aminotransferase-like (Major domain)"/>
    <property type="match status" value="1"/>
</dbReference>
<dbReference type="PANTHER" id="PTHR43643">
    <property type="entry name" value="HISTIDINOL-PHOSPHATE AMINOTRANSFERASE 2"/>
    <property type="match status" value="1"/>
</dbReference>
<keyword evidence="16" id="KW-1185">Reference proteome</keyword>
<evidence type="ECO:0000256" key="6">
    <source>
        <dbReference type="ARBA" id="ARBA00022679"/>
    </source>
</evidence>
<evidence type="ECO:0000313" key="16">
    <source>
        <dbReference type="Proteomes" id="UP000572988"/>
    </source>
</evidence>
<organism evidence="14">
    <name type="scientific">Staphylococcus schleiferi</name>
    <dbReference type="NCBI Taxonomy" id="1295"/>
    <lineage>
        <taxon>Bacteria</taxon>
        <taxon>Bacillati</taxon>
        <taxon>Bacillota</taxon>
        <taxon>Bacilli</taxon>
        <taxon>Bacillales</taxon>
        <taxon>Staphylococcaceae</taxon>
        <taxon>Staphylococcus</taxon>
    </lineage>
</organism>
<reference evidence="12 15" key="3">
    <citation type="submission" date="2020-11" db="EMBL/GenBank/DDBJ databases">
        <authorList>
            <consortium name="Pathogen Informatics"/>
        </authorList>
    </citation>
    <scope>NUCLEOTIDE SEQUENCE [LARGE SCALE GENOMIC DNA]</scope>
    <source>
        <strain evidence="12 15">NCTC12218</strain>
    </source>
</reference>
<keyword evidence="5 10" id="KW-0028">Amino-acid biosynthesis</keyword>
<dbReference type="PANTHER" id="PTHR43643:SF3">
    <property type="entry name" value="HISTIDINOL-PHOSPHATE AMINOTRANSFERASE"/>
    <property type="match status" value="1"/>
</dbReference>
<dbReference type="EMBL" id="POVK01000036">
    <property type="protein sequence ID" value="NHA34771.1"/>
    <property type="molecule type" value="Genomic_DNA"/>
</dbReference>
<evidence type="ECO:0000256" key="3">
    <source>
        <dbReference type="ARBA" id="ARBA00011738"/>
    </source>
</evidence>
<keyword evidence="4 10" id="KW-0032">Aminotransferase</keyword>
<dbReference type="InterPro" id="IPR015421">
    <property type="entry name" value="PyrdxlP-dep_Trfase_major"/>
</dbReference>
<dbReference type="HAMAP" id="MF_01023">
    <property type="entry name" value="HisC_aminotrans_2"/>
    <property type="match status" value="1"/>
</dbReference>
<keyword evidence="8 10" id="KW-0368">Histidine biosynthesis</keyword>
<evidence type="ECO:0000256" key="4">
    <source>
        <dbReference type="ARBA" id="ARBA00022576"/>
    </source>
</evidence>
<keyword evidence="7 10" id="KW-0663">Pyridoxal phosphate</keyword>
<proteinExistence type="inferred from homology"/>
<comment type="cofactor">
    <cofactor evidence="1 10">
        <name>pyridoxal 5'-phosphate</name>
        <dbReference type="ChEBI" id="CHEBI:597326"/>
    </cofactor>
</comment>
<comment type="pathway">
    <text evidence="2 10">Amino-acid biosynthesis; L-histidine biosynthesis; L-histidine from 5-phospho-alpha-D-ribose 1-diphosphate: step 7/9.</text>
</comment>
<evidence type="ECO:0000256" key="1">
    <source>
        <dbReference type="ARBA" id="ARBA00001933"/>
    </source>
</evidence>
<dbReference type="Proteomes" id="UP000264146">
    <property type="component" value="Chromosome"/>
</dbReference>
<dbReference type="NCBIfam" id="TIGR01141">
    <property type="entry name" value="hisC"/>
    <property type="match status" value="1"/>
</dbReference>
<dbReference type="InterPro" id="IPR015424">
    <property type="entry name" value="PyrdxlP-dep_Trfase"/>
</dbReference>
<evidence type="ECO:0000256" key="2">
    <source>
        <dbReference type="ARBA" id="ARBA00005011"/>
    </source>
</evidence>